<keyword evidence="4 17" id="KW-0217">Developmental protein</keyword>
<evidence type="ECO:0000256" key="12">
    <source>
        <dbReference type="ARBA" id="ARBA00023157"/>
    </source>
</evidence>
<comment type="subcellular location">
    <subcellularLocation>
        <location evidence="1">Cytoplasm</location>
        <location evidence="1">Cytoskeleton</location>
    </subcellularLocation>
    <subcellularLocation>
        <location evidence="16">Presynapse</location>
    </subcellularLocation>
    <subcellularLocation>
        <location evidence="2 17">Secreted</location>
        <location evidence="2 17">Extracellular space</location>
        <location evidence="2 17">Extracellular matrix</location>
    </subcellularLocation>
</comment>
<dbReference type="InterPro" id="IPR019323">
    <property type="entry name" value="ELKS/CAST"/>
</dbReference>
<keyword evidence="11 18" id="KW-0175">Coiled coil</keyword>
<keyword evidence="14" id="KW-0966">Cell projection</keyword>
<dbReference type="Gene3D" id="3.30.2460.20">
    <property type="match status" value="1"/>
</dbReference>
<reference evidence="20" key="1">
    <citation type="submission" date="2025-08" db="UniProtKB">
        <authorList>
            <consortium name="Ensembl"/>
        </authorList>
    </citation>
    <scope>IDENTIFICATION</scope>
</reference>
<keyword evidence="10" id="KW-0770">Synapse</keyword>
<dbReference type="GO" id="GO:0007274">
    <property type="term" value="P:neuromuscular synaptic transmission"/>
    <property type="evidence" value="ECO:0007669"/>
    <property type="project" value="TreeGrafter"/>
</dbReference>
<keyword evidence="7" id="KW-0272">Extracellular matrix</keyword>
<evidence type="ECO:0000256" key="18">
    <source>
        <dbReference type="SAM" id="Coils"/>
    </source>
</evidence>
<keyword evidence="21" id="KW-1185">Reference proteome</keyword>
<dbReference type="PANTHER" id="PTHR18861:SF1">
    <property type="entry name" value="ELKS_RAB6-INTERACTING_CAST FAMILY MEMBER 1"/>
    <property type="match status" value="1"/>
</dbReference>
<dbReference type="Gene3D" id="1.10.287.1490">
    <property type="match status" value="1"/>
</dbReference>
<feature type="coiled-coil region" evidence="18">
    <location>
        <begin position="223"/>
        <end position="257"/>
    </location>
</feature>
<evidence type="ECO:0000256" key="15">
    <source>
        <dbReference type="ARBA" id="ARBA00023288"/>
    </source>
</evidence>
<evidence type="ECO:0000313" key="21">
    <source>
        <dbReference type="Proteomes" id="UP000694427"/>
    </source>
</evidence>
<evidence type="ECO:0000256" key="5">
    <source>
        <dbReference type="ARBA" id="ARBA00022490"/>
    </source>
</evidence>
<evidence type="ECO:0000256" key="11">
    <source>
        <dbReference type="ARBA" id="ARBA00023054"/>
    </source>
</evidence>
<feature type="coiled-coil region" evidence="18">
    <location>
        <begin position="159"/>
        <end position="186"/>
    </location>
</feature>
<dbReference type="GO" id="GO:0048513">
    <property type="term" value="P:animal organ development"/>
    <property type="evidence" value="ECO:0007669"/>
    <property type="project" value="UniProtKB-ARBA"/>
</dbReference>
<dbReference type="CDD" id="cd19348">
    <property type="entry name" value="Wnt_Wnt5b"/>
    <property type="match status" value="1"/>
</dbReference>
<name>A0A8C1M714_CYPCA</name>
<evidence type="ECO:0000256" key="16">
    <source>
        <dbReference type="ARBA" id="ARBA00034106"/>
    </source>
</evidence>
<comment type="function">
    <text evidence="17">Ligand for members of the frizzled family of seven transmembrane receptors.</text>
</comment>
<accession>A0A8C1M714</accession>
<evidence type="ECO:0000256" key="4">
    <source>
        <dbReference type="ARBA" id="ARBA00022473"/>
    </source>
</evidence>
<dbReference type="InterPro" id="IPR043158">
    <property type="entry name" value="Wnt_C"/>
</dbReference>
<dbReference type="GO" id="GO:0048167">
    <property type="term" value="P:regulation of synaptic plasticity"/>
    <property type="evidence" value="ECO:0007669"/>
    <property type="project" value="TreeGrafter"/>
</dbReference>
<dbReference type="Pfam" id="PF10174">
    <property type="entry name" value="Cast"/>
    <property type="match status" value="1"/>
</dbReference>
<dbReference type="GO" id="GO:0098882">
    <property type="term" value="F:structural constituent of presynaptic active zone"/>
    <property type="evidence" value="ECO:0007669"/>
    <property type="project" value="TreeGrafter"/>
</dbReference>
<keyword evidence="5" id="KW-0963">Cytoplasm</keyword>
<dbReference type="SMART" id="SM00097">
    <property type="entry name" value="WNT1"/>
    <property type="match status" value="1"/>
</dbReference>
<organism evidence="20 21">
    <name type="scientific">Cyprinus carpio</name>
    <name type="common">Common carp</name>
    <dbReference type="NCBI Taxonomy" id="7962"/>
    <lineage>
        <taxon>Eukaryota</taxon>
        <taxon>Metazoa</taxon>
        <taxon>Chordata</taxon>
        <taxon>Craniata</taxon>
        <taxon>Vertebrata</taxon>
        <taxon>Euteleostomi</taxon>
        <taxon>Actinopterygii</taxon>
        <taxon>Neopterygii</taxon>
        <taxon>Teleostei</taxon>
        <taxon>Ostariophysi</taxon>
        <taxon>Cypriniformes</taxon>
        <taxon>Cyprinidae</taxon>
        <taxon>Cyprininae</taxon>
        <taxon>Cyprinus</taxon>
    </lineage>
</organism>
<feature type="coiled-coil region" evidence="18">
    <location>
        <begin position="344"/>
        <end position="426"/>
    </location>
</feature>
<comment type="similarity">
    <text evidence="3 17">Belongs to the Wnt family.</text>
</comment>
<dbReference type="Proteomes" id="UP000694427">
    <property type="component" value="Unplaced"/>
</dbReference>
<evidence type="ECO:0000256" key="2">
    <source>
        <dbReference type="ARBA" id="ARBA00004498"/>
    </source>
</evidence>
<dbReference type="GO" id="GO:0005102">
    <property type="term" value="F:signaling receptor binding"/>
    <property type="evidence" value="ECO:0007669"/>
    <property type="project" value="InterPro"/>
</dbReference>
<dbReference type="PRINTS" id="PR01349">
    <property type="entry name" value="WNTPROTEIN"/>
</dbReference>
<keyword evidence="8" id="KW-0597">Phosphoprotein</keyword>
<dbReference type="PANTHER" id="PTHR18861">
    <property type="entry name" value="ELKS/RAB6-INTERACTING/CAST PROTEIN"/>
    <property type="match status" value="1"/>
</dbReference>
<keyword evidence="12" id="KW-1015">Disulfide bond</keyword>
<dbReference type="GO" id="GO:0016055">
    <property type="term" value="P:Wnt signaling pathway"/>
    <property type="evidence" value="ECO:0007669"/>
    <property type="project" value="UniProtKB-KW"/>
</dbReference>
<proteinExistence type="inferred from homology"/>
<dbReference type="SUPFAM" id="SSF90257">
    <property type="entry name" value="Myosin rod fragments"/>
    <property type="match status" value="1"/>
</dbReference>
<evidence type="ECO:0000256" key="9">
    <source>
        <dbReference type="ARBA" id="ARBA00022687"/>
    </source>
</evidence>
<feature type="coiled-coil region" evidence="18">
    <location>
        <begin position="483"/>
        <end position="647"/>
    </location>
</feature>
<feature type="region of interest" description="Disordered" evidence="19">
    <location>
        <begin position="1"/>
        <end position="59"/>
    </location>
</feature>
<keyword evidence="15" id="KW-0449">Lipoprotein</keyword>
<evidence type="ECO:0000256" key="1">
    <source>
        <dbReference type="ARBA" id="ARBA00004245"/>
    </source>
</evidence>
<evidence type="ECO:0000256" key="13">
    <source>
        <dbReference type="ARBA" id="ARBA00023212"/>
    </source>
</evidence>
<dbReference type="Pfam" id="PF00110">
    <property type="entry name" value="wnt"/>
    <property type="match status" value="1"/>
</dbReference>
<evidence type="ECO:0000256" key="3">
    <source>
        <dbReference type="ARBA" id="ARBA00005683"/>
    </source>
</evidence>
<keyword evidence="13" id="KW-0206">Cytoskeleton</keyword>
<dbReference type="GO" id="GO:0005576">
    <property type="term" value="C:extracellular region"/>
    <property type="evidence" value="ECO:0007669"/>
    <property type="project" value="InterPro"/>
</dbReference>
<dbReference type="Ensembl" id="ENSCCRT00010078599.1">
    <property type="protein sequence ID" value="ENSCCRP00010071106.1"/>
    <property type="gene ID" value="ENSCCRG00010030551.1"/>
</dbReference>
<evidence type="ECO:0000256" key="7">
    <source>
        <dbReference type="ARBA" id="ARBA00022530"/>
    </source>
</evidence>
<feature type="compositionally biased region" description="Gly residues" evidence="19">
    <location>
        <begin position="44"/>
        <end position="55"/>
    </location>
</feature>
<protein>
    <recommendedName>
        <fullName evidence="17">Protein Wnt</fullName>
    </recommendedName>
</protein>
<dbReference type="FunFam" id="3.30.2460.20:FF:000001">
    <property type="entry name" value="Wnt homolog"/>
    <property type="match status" value="1"/>
</dbReference>
<keyword evidence="9 17" id="KW-0879">Wnt signaling pathway</keyword>
<evidence type="ECO:0000256" key="17">
    <source>
        <dbReference type="RuleBase" id="RU003500"/>
    </source>
</evidence>
<evidence type="ECO:0000256" key="6">
    <source>
        <dbReference type="ARBA" id="ARBA00022525"/>
    </source>
</evidence>
<evidence type="ECO:0000256" key="14">
    <source>
        <dbReference type="ARBA" id="ARBA00023273"/>
    </source>
</evidence>
<keyword evidence="6" id="KW-0964">Secreted</keyword>
<dbReference type="InterPro" id="IPR018161">
    <property type="entry name" value="Wnt_CS"/>
</dbReference>
<evidence type="ECO:0000256" key="10">
    <source>
        <dbReference type="ARBA" id="ARBA00023018"/>
    </source>
</evidence>
<dbReference type="InterPro" id="IPR005817">
    <property type="entry name" value="Wnt"/>
</dbReference>
<dbReference type="PROSITE" id="PS00246">
    <property type="entry name" value="WNT1"/>
    <property type="match status" value="1"/>
</dbReference>
<evidence type="ECO:0000256" key="8">
    <source>
        <dbReference type="ARBA" id="ARBA00022553"/>
    </source>
</evidence>
<dbReference type="GO" id="GO:0030424">
    <property type="term" value="C:axon"/>
    <property type="evidence" value="ECO:0007669"/>
    <property type="project" value="UniProtKB-SubCell"/>
</dbReference>
<feature type="region of interest" description="Disordered" evidence="19">
    <location>
        <begin position="801"/>
        <end position="820"/>
    </location>
</feature>
<dbReference type="GO" id="GO:0048788">
    <property type="term" value="C:cytoskeleton of presynaptic active zone"/>
    <property type="evidence" value="ECO:0007669"/>
    <property type="project" value="TreeGrafter"/>
</dbReference>
<reference evidence="20" key="2">
    <citation type="submission" date="2025-09" db="UniProtKB">
        <authorList>
            <consortium name="Ensembl"/>
        </authorList>
    </citation>
    <scope>IDENTIFICATION</scope>
</reference>
<evidence type="ECO:0000313" key="20">
    <source>
        <dbReference type="Ensembl" id="ENSCCRP00010071106.1"/>
    </source>
</evidence>
<feature type="compositionally biased region" description="Polar residues" evidence="19">
    <location>
        <begin position="806"/>
        <end position="815"/>
    </location>
</feature>
<evidence type="ECO:0000256" key="19">
    <source>
        <dbReference type="SAM" id="MobiDB-lite"/>
    </source>
</evidence>
<feature type="compositionally biased region" description="Low complexity" evidence="19">
    <location>
        <begin position="22"/>
        <end position="33"/>
    </location>
</feature>
<sequence>MYGSARSVGKVEGNHSGGSNQSPGRSPRLPRSPRLGHRRTNSTGGSGAGAGGPGGKTLSMENIQSLNAAYATSGPMYLSDNEVVVSGPDLPKSTMTLGRSGGRVPYGVRTTVMGSSPNISAGAPGSVSTDAIAFGDHHMPSTLASTVPHSLRQARDNTIMDLQTQLKEVLRENELLRKEVDVKESKLSSSMNSIKTFWSPELKKERALRKDEASKITVWKEQYRVIQEENQHIQMTIQALQDELRIQRDLNQLFQQDPSILPGEPLTAELTEENFQRLHGEHERQAKELFLLRKTLEEMELRIDTQKQTLCARDESIKKLLEMLQSKGLSAKANEEDHERTRRLADAEMHIHHLESLLEQREKEIVLLREDLHRRFEGAPESAKTKALQTVIEMKDSKISSLERSLRDLEDEIQMLKSNGALSTEEREEEMKQMEVYRSHSKFMKNKIDQVKQNLSRKDTELLGLQTKLETLTNQFSDSKQHIDVLKESLTAKEQRAAILQTEVDALRLRLEEKEATLNKKSKQIQEMSEEKGTLNGEIHDLKDMLDVKERKVNVLQKKIENLQEQLKDKEKQMTSLKERVRSLQADTSNTDTALTTLEEALAEKERIIERLKEQRDRDEREKSEELDSSKKELKELKEKVSLLQGELSDREGSLLDLKEHASSLASSGLKKDSKLKSLEIALEQKKEECTKLDSQLKKAQSVAVEAQANAGLSERIGTLEQEVARYKEDAGKAQAEVDRLLEILREMENEKNDKDRKISELESLLSRQMKDQSKKVANLKHKEQVEKNKNAQLMEEARKREDNINESSQQIKDSLQQKDERIEELEEALRESVQITAEREMVLAQEESARANAEKQMAELLAAMEKVKQELESMKAKLSSTQQSLAEKEAHLTTLRAERRKHLEEVLEMKQEALLAAISEKDANIALLELSSSKKKKTQDEVALLKREKDRLVHQLKQQTQNRMKLIADNYEDDHLKASNSDQTNHKPSPDQIIPPLIDLNQNRSKLKLYIGHLTALCHERDPHILQDLAPPSAYHHSQQDAWEEELQKMSPEQRSLFTFAFLGRERMDVRMTQGHLLLAVTLIVCNSQLLVVANSWWSLALNPIQRPEMYIIGAQPLCSQLTGLSQGQRKLCQLYQDHMVYIGEGAKTGIKECQYQFRQRRWNCSTVDNTSVFGRVMQIGSRETAFTYSISAAGVVNAVSRACREGELSTCGCSRAARPKDLPRDWLWGGCGDNVNYGYRFAREFVDAREREKNYPRGSVEHARTLMNLQNNEAGRMAVYNLANVACKCHGVSGSCSLKTCWLQLADFRRVGEFLKEKYDSAAAMRINRRGKLELVNNRFNPPTSDDLVYIDPSPDYCLRNETTGSLGTQGRLCNKTSEGMDGCELMCCGRGYDQFKTYKHERCHCKFHWCCYVKCKRCTSLVDQFVCK</sequence>